<sequence>MDSQLNDLSNLFSQLGLDKNPDAIEHFLSKHSLKSDEKLEDAAFWNPSQKAFLIEERDQDADWCEAIDELDTLLRH</sequence>
<reference evidence="1 2" key="1">
    <citation type="submission" date="2014-06" db="EMBL/GenBank/DDBJ databases">
        <title>Whole Genome Sequences of Three Symbiotic Endozoicomonas Bacteria.</title>
        <authorList>
            <person name="Neave M.J."/>
            <person name="Apprill A."/>
            <person name="Voolstra C.R."/>
        </authorList>
    </citation>
    <scope>NUCLEOTIDE SEQUENCE [LARGE SCALE GENOMIC DNA]</scope>
    <source>
        <strain evidence="1 2">DSM 22380</strain>
    </source>
</reference>
<dbReference type="STRING" id="305900.GV64_17360"/>
<dbReference type="InterPro" id="IPR021250">
    <property type="entry name" value="DUF2789"/>
</dbReference>
<accession>A0A081KDP0</accession>
<comment type="caution">
    <text evidence="1">The sequence shown here is derived from an EMBL/GenBank/DDBJ whole genome shotgun (WGS) entry which is preliminary data.</text>
</comment>
<dbReference type="InterPro" id="IPR038086">
    <property type="entry name" value="DUF2789_sf"/>
</dbReference>
<dbReference type="EMBL" id="JOJP01000001">
    <property type="protein sequence ID" value="KEI72266.1"/>
    <property type="molecule type" value="Genomic_DNA"/>
</dbReference>
<dbReference type="eggNOG" id="ENOG5032Z85">
    <property type="taxonomic scope" value="Bacteria"/>
</dbReference>
<evidence type="ECO:0000313" key="2">
    <source>
        <dbReference type="Proteomes" id="UP000027997"/>
    </source>
</evidence>
<dbReference type="Gene3D" id="1.10.10.1130">
    <property type="entry name" value="Uncharacterised protein PF10982, DUF2789"/>
    <property type="match status" value="1"/>
</dbReference>
<dbReference type="AlphaFoldDB" id="A0A081KDP0"/>
<proteinExistence type="predicted"/>
<gene>
    <name evidence="1" type="ORF">GV64_17360</name>
</gene>
<dbReference type="Pfam" id="PF10982">
    <property type="entry name" value="DUF2789"/>
    <property type="match status" value="1"/>
</dbReference>
<protein>
    <recommendedName>
        <fullName evidence="3">DUF2789 domain-containing protein</fullName>
    </recommendedName>
</protein>
<name>A0A081KDP0_9GAMM</name>
<organism evidence="1 2">
    <name type="scientific">Endozoicomonas elysicola</name>
    <dbReference type="NCBI Taxonomy" id="305900"/>
    <lineage>
        <taxon>Bacteria</taxon>
        <taxon>Pseudomonadati</taxon>
        <taxon>Pseudomonadota</taxon>
        <taxon>Gammaproteobacteria</taxon>
        <taxon>Oceanospirillales</taxon>
        <taxon>Endozoicomonadaceae</taxon>
        <taxon>Endozoicomonas</taxon>
    </lineage>
</organism>
<evidence type="ECO:0000313" key="1">
    <source>
        <dbReference type="EMBL" id="KEI72266.1"/>
    </source>
</evidence>
<dbReference type="Proteomes" id="UP000027997">
    <property type="component" value="Unassembled WGS sequence"/>
</dbReference>
<evidence type="ECO:0008006" key="3">
    <source>
        <dbReference type="Google" id="ProtNLM"/>
    </source>
</evidence>
<keyword evidence="2" id="KW-1185">Reference proteome</keyword>